<proteinExistence type="predicted"/>
<dbReference type="Proteomes" id="UP000036681">
    <property type="component" value="Unplaced"/>
</dbReference>
<keyword evidence="1" id="KW-1185">Reference proteome</keyword>
<dbReference type="WBParaSite" id="ALUE_0000311201-mRNA-1">
    <property type="protein sequence ID" value="ALUE_0000311201-mRNA-1"/>
    <property type="gene ID" value="ALUE_0000311201"/>
</dbReference>
<evidence type="ECO:0000313" key="1">
    <source>
        <dbReference type="Proteomes" id="UP000036681"/>
    </source>
</evidence>
<dbReference type="AlphaFoldDB" id="A0A0M3HN87"/>
<sequence length="80" mass="9060">MTADEMVHLYGVQISWLKITLRKHAVRRSHEAAGGCWLTTSSAEAKERCENMDNGNSYALFACTPQQRTNDCITRTVRQT</sequence>
<protein>
    <submittedName>
        <fullName evidence="2">Uncharacterized protein</fullName>
    </submittedName>
</protein>
<reference evidence="2" key="1">
    <citation type="submission" date="2017-02" db="UniProtKB">
        <authorList>
            <consortium name="WormBaseParasite"/>
        </authorList>
    </citation>
    <scope>IDENTIFICATION</scope>
</reference>
<organism evidence="1 2">
    <name type="scientific">Ascaris lumbricoides</name>
    <name type="common">Giant roundworm</name>
    <dbReference type="NCBI Taxonomy" id="6252"/>
    <lineage>
        <taxon>Eukaryota</taxon>
        <taxon>Metazoa</taxon>
        <taxon>Ecdysozoa</taxon>
        <taxon>Nematoda</taxon>
        <taxon>Chromadorea</taxon>
        <taxon>Rhabditida</taxon>
        <taxon>Spirurina</taxon>
        <taxon>Ascaridomorpha</taxon>
        <taxon>Ascaridoidea</taxon>
        <taxon>Ascarididae</taxon>
        <taxon>Ascaris</taxon>
    </lineage>
</organism>
<accession>A0A0M3HN87</accession>
<evidence type="ECO:0000313" key="2">
    <source>
        <dbReference type="WBParaSite" id="ALUE_0000311201-mRNA-1"/>
    </source>
</evidence>
<name>A0A0M3HN87_ASCLU</name>